<dbReference type="GO" id="GO:0004567">
    <property type="term" value="F:beta-mannosidase activity"/>
    <property type="evidence" value="ECO:0007669"/>
    <property type="project" value="UniProtKB-EC"/>
</dbReference>
<dbReference type="PANTHER" id="PTHR43730:SF1">
    <property type="entry name" value="BETA-MANNOSIDASE"/>
    <property type="match status" value="1"/>
</dbReference>
<comment type="caution">
    <text evidence="9">The sequence shown here is derived from an EMBL/GenBank/DDBJ whole genome shotgun (WGS) entry which is preliminary data.</text>
</comment>
<evidence type="ECO:0000256" key="5">
    <source>
        <dbReference type="ARBA" id="ARBA00023295"/>
    </source>
</evidence>
<keyword evidence="10" id="KW-1185">Reference proteome</keyword>
<evidence type="ECO:0000256" key="6">
    <source>
        <dbReference type="SAM" id="MobiDB-lite"/>
    </source>
</evidence>
<dbReference type="SUPFAM" id="SSF49785">
    <property type="entry name" value="Galactose-binding domain-like"/>
    <property type="match status" value="1"/>
</dbReference>
<dbReference type="Gene3D" id="2.60.40.10">
    <property type="entry name" value="Immunoglobulins"/>
    <property type="match status" value="1"/>
</dbReference>
<evidence type="ECO:0000256" key="3">
    <source>
        <dbReference type="ARBA" id="ARBA00012754"/>
    </source>
</evidence>
<dbReference type="SUPFAM" id="SSF49303">
    <property type="entry name" value="beta-Galactosidase/glucuronidase domain"/>
    <property type="match status" value="1"/>
</dbReference>
<dbReference type="InterPro" id="IPR050887">
    <property type="entry name" value="Beta-mannosidase_GH2"/>
</dbReference>
<keyword evidence="4" id="KW-0378">Hydrolase</keyword>
<gene>
    <name evidence="9" type="ORF">EDD32_0743</name>
</gene>
<dbReference type="PANTHER" id="PTHR43730">
    <property type="entry name" value="BETA-MANNOSIDASE"/>
    <property type="match status" value="1"/>
</dbReference>
<dbReference type="InterPro" id="IPR008979">
    <property type="entry name" value="Galactose-bd-like_sf"/>
</dbReference>
<dbReference type="GO" id="GO:0006516">
    <property type="term" value="P:glycoprotein catabolic process"/>
    <property type="evidence" value="ECO:0007669"/>
    <property type="project" value="TreeGrafter"/>
</dbReference>
<comment type="similarity">
    <text evidence="2">Belongs to the glycosyl hydrolase 2 family.</text>
</comment>
<evidence type="ECO:0000259" key="8">
    <source>
        <dbReference type="Pfam" id="PF22666"/>
    </source>
</evidence>
<reference evidence="9 10" key="1">
    <citation type="submission" date="2018-11" db="EMBL/GenBank/DDBJ databases">
        <title>Sequencing the genomes of 1000 actinobacteria strains.</title>
        <authorList>
            <person name="Klenk H.-P."/>
        </authorList>
    </citation>
    <scope>NUCLEOTIDE SEQUENCE [LARGE SCALE GENOMIC DNA]</scope>
    <source>
        <strain evidence="9 10">DSM 14418</strain>
    </source>
</reference>
<accession>A0A3N4Z138</accession>
<evidence type="ECO:0000256" key="4">
    <source>
        <dbReference type="ARBA" id="ARBA00022801"/>
    </source>
</evidence>
<dbReference type="InterPro" id="IPR036156">
    <property type="entry name" value="Beta-gal/glucu_dom_sf"/>
</dbReference>
<dbReference type="InterPro" id="IPR013783">
    <property type="entry name" value="Ig-like_fold"/>
</dbReference>
<dbReference type="InterPro" id="IPR017853">
    <property type="entry name" value="GH"/>
</dbReference>
<dbReference type="InterPro" id="IPR006102">
    <property type="entry name" value="Ig-like_GH2"/>
</dbReference>
<proteinExistence type="inferred from homology"/>
<evidence type="ECO:0000313" key="9">
    <source>
        <dbReference type="EMBL" id="RPF26307.1"/>
    </source>
</evidence>
<evidence type="ECO:0000313" key="10">
    <source>
        <dbReference type="Proteomes" id="UP000280726"/>
    </source>
</evidence>
<dbReference type="EC" id="3.2.1.25" evidence="3"/>
<evidence type="ECO:0000259" key="7">
    <source>
        <dbReference type="Pfam" id="PF00703"/>
    </source>
</evidence>
<feature type="domain" description="Beta-mannosidase-like galactose-binding" evidence="8">
    <location>
        <begin position="43"/>
        <end position="196"/>
    </location>
</feature>
<sequence length="865" mass="93859">MNTPAPAPRAPEPTSTDLGGRWTCRALAGPVPAELADRLRAGIPGTVPGVVHLDLLAAGLIPDPYVGENEARLTWVGRTDWEYSRSFEHVPDGHDRHELVAAGLDTVATIWLNDAEVGRTQNHHRGYRFDVAHLLRPGTNHVRVVITSALEEAERREAELGARPHSNPHPFNALRKPAYAFGWDWGPELVTAGIWRTIRLEGRSTARLSAVRPLTSYGVDGARLDLRAEIDQPAPGHTITVEVRGTGEVGATSTVLVSATTVAGAGETQVELAVPGAAPWWPRSHGGQPLYPVTVTLAGPDGAVVDVWTGRVGFRTVTIDTSPDEVGNSFVIRVNGTDIYVRGANWIPDDTYLPRVDRASLATSLADAVEANMNLLRVWGGGIYESDDFYGLCDELGLLVWQDFTLACAAYSEDASLAEELEAEAREAVTRLCAHPSLALLNGGNENIWGWADWGWRAALRGATWGEGYYTRLLPDVVAELAPGVPYCEGSPYSFDRYLHPNDDVNGTMHIWDVWNRRDYTAYRDYRPRFVSEFGFQGPPAFSTLESVVRDEPRSPHGPQMLVHQKAEDGNGKLERGLGDHLPLPADYVDWHWATQLNQARAVRYGIEHFRSLAPYNTGAVMWQLNDCWPVVSWAAVDSHRIRKPLWFALREVFADRLVTVQSRDGSPAVVLHNETDEPWRAAVTVRRLRLDGATLAVAEMPAEVGPRGSATLPLPPALTVAADPTAEVLVADAATGERGLWYFAEDTCLALSADAAEVSAEPAEGGYVVQVRARALVKDLTLLVDHADPGATVDRALVTLLPGESAELRVRSSARLDPAALTTRPVLRTANDLVAAPSATEVAPEVVAAASVRETAEVSVGGGL</sequence>
<dbReference type="Proteomes" id="UP000280726">
    <property type="component" value="Unassembled WGS sequence"/>
</dbReference>
<dbReference type="GO" id="GO:0005975">
    <property type="term" value="P:carbohydrate metabolic process"/>
    <property type="evidence" value="ECO:0007669"/>
    <property type="project" value="InterPro"/>
</dbReference>
<dbReference type="AlphaFoldDB" id="A0A3N4Z138"/>
<dbReference type="Pfam" id="PF22666">
    <property type="entry name" value="Glyco_hydro_2_N2"/>
    <property type="match status" value="1"/>
</dbReference>
<feature type="region of interest" description="Disordered" evidence="6">
    <location>
        <begin position="1"/>
        <end position="20"/>
    </location>
</feature>
<dbReference type="Gene3D" id="2.60.120.260">
    <property type="entry name" value="Galactose-binding domain-like"/>
    <property type="match status" value="1"/>
</dbReference>
<organism evidence="9 10">
    <name type="scientific">Georgenia muralis</name>
    <dbReference type="NCBI Taxonomy" id="154117"/>
    <lineage>
        <taxon>Bacteria</taxon>
        <taxon>Bacillati</taxon>
        <taxon>Actinomycetota</taxon>
        <taxon>Actinomycetes</taxon>
        <taxon>Micrococcales</taxon>
        <taxon>Bogoriellaceae</taxon>
        <taxon>Georgenia</taxon>
    </lineage>
</organism>
<evidence type="ECO:0000256" key="1">
    <source>
        <dbReference type="ARBA" id="ARBA00000829"/>
    </source>
</evidence>
<dbReference type="OrthoDB" id="9758603at2"/>
<protein>
    <recommendedName>
        <fullName evidence="3">beta-mannosidase</fullName>
        <ecNumber evidence="3">3.2.1.25</ecNumber>
    </recommendedName>
</protein>
<comment type="catalytic activity">
    <reaction evidence="1">
        <text>Hydrolysis of terminal, non-reducing beta-D-mannose residues in beta-D-mannosides.</text>
        <dbReference type="EC" id="3.2.1.25"/>
    </reaction>
</comment>
<name>A0A3N4Z138_9MICO</name>
<feature type="compositionally biased region" description="Pro residues" evidence="6">
    <location>
        <begin position="1"/>
        <end position="11"/>
    </location>
</feature>
<dbReference type="Gene3D" id="3.20.20.80">
    <property type="entry name" value="Glycosidases"/>
    <property type="match status" value="1"/>
</dbReference>
<dbReference type="InterPro" id="IPR054593">
    <property type="entry name" value="Beta-mannosidase-like_N2"/>
</dbReference>
<dbReference type="EMBL" id="RKRA01000001">
    <property type="protein sequence ID" value="RPF26307.1"/>
    <property type="molecule type" value="Genomic_DNA"/>
</dbReference>
<feature type="domain" description="Glycoside hydrolase family 2 immunoglobulin-like beta-sandwich" evidence="7">
    <location>
        <begin position="222"/>
        <end position="315"/>
    </location>
</feature>
<keyword evidence="5" id="KW-0326">Glycosidase</keyword>
<dbReference type="RefSeq" id="WP_123914707.1">
    <property type="nucleotide sequence ID" value="NZ_RKRA01000001.1"/>
</dbReference>
<dbReference type="Pfam" id="PF00703">
    <property type="entry name" value="Glyco_hydro_2"/>
    <property type="match status" value="1"/>
</dbReference>
<dbReference type="FunFam" id="3.20.20.80:FF:000050">
    <property type="entry name" value="Beta-mannosidase B"/>
    <property type="match status" value="1"/>
</dbReference>
<dbReference type="SUPFAM" id="SSF51445">
    <property type="entry name" value="(Trans)glycosidases"/>
    <property type="match status" value="1"/>
</dbReference>
<evidence type="ECO:0000256" key="2">
    <source>
        <dbReference type="ARBA" id="ARBA00007401"/>
    </source>
</evidence>